<dbReference type="EMBL" id="MDEE01000001">
    <property type="protein sequence ID" value="PPU59101.1"/>
    <property type="molecule type" value="Genomic_DNA"/>
</dbReference>
<name>A0A2S7CC73_9XANT</name>
<gene>
    <name evidence="1" type="ORF">XdyCFBP7245_01320</name>
</gene>
<protein>
    <submittedName>
        <fullName evidence="1">Uncharacterized protein</fullName>
    </submittedName>
</protein>
<reference evidence="1 2" key="1">
    <citation type="submission" date="2016-08" db="EMBL/GenBank/DDBJ databases">
        <authorList>
            <person name="Seilhamer J.J."/>
        </authorList>
    </citation>
    <scope>NUCLEOTIDE SEQUENCE [LARGE SCALE GENOMIC DNA]</scope>
    <source>
        <strain evidence="1 2">CFBP7245</strain>
    </source>
</reference>
<accession>A0A2S7CC73</accession>
<organism evidence="1 2">
    <name type="scientific">Xanthomonas dyei</name>
    <dbReference type="NCBI Taxonomy" id="743699"/>
    <lineage>
        <taxon>Bacteria</taxon>
        <taxon>Pseudomonadati</taxon>
        <taxon>Pseudomonadota</taxon>
        <taxon>Gammaproteobacteria</taxon>
        <taxon>Lysobacterales</taxon>
        <taxon>Lysobacteraceae</taxon>
        <taxon>Xanthomonas</taxon>
    </lineage>
</organism>
<dbReference type="AlphaFoldDB" id="A0A2S7CC73"/>
<sequence>MIAWAQPRRAWHASLIEVEACARYLDCKAPGRRAIDASDPSRLLYIASYRDGPRDVAYADTWQVRLLVSHRRAGV</sequence>
<comment type="caution">
    <text evidence="1">The sequence shown here is derived from an EMBL/GenBank/DDBJ whole genome shotgun (WGS) entry which is preliminary data.</text>
</comment>
<evidence type="ECO:0000313" key="2">
    <source>
        <dbReference type="Proteomes" id="UP000238908"/>
    </source>
</evidence>
<proteinExistence type="predicted"/>
<evidence type="ECO:0000313" key="1">
    <source>
        <dbReference type="EMBL" id="PPU59101.1"/>
    </source>
</evidence>
<dbReference type="Proteomes" id="UP000238908">
    <property type="component" value="Unassembled WGS sequence"/>
</dbReference>